<protein>
    <submittedName>
        <fullName evidence="2">Predicted CoA-binding protein</fullName>
    </submittedName>
</protein>
<dbReference type="SUPFAM" id="SSF51735">
    <property type="entry name" value="NAD(P)-binding Rossmann-fold domains"/>
    <property type="match status" value="1"/>
</dbReference>
<reference evidence="2 3" key="1">
    <citation type="submission" date="2017-04" db="EMBL/GenBank/DDBJ databases">
        <authorList>
            <person name="Afonso C.L."/>
            <person name="Miller P.J."/>
            <person name="Scott M.A."/>
            <person name="Spackman E."/>
            <person name="Goraichik I."/>
            <person name="Dimitrov K.M."/>
            <person name="Suarez D.L."/>
            <person name="Swayne D.E."/>
        </authorList>
    </citation>
    <scope>NUCLEOTIDE SEQUENCE [LARGE SCALE GENOMIC DNA]</scope>
    <source>
        <strain evidence="2 3">DSM 11270</strain>
    </source>
</reference>
<evidence type="ECO:0000313" key="3">
    <source>
        <dbReference type="Proteomes" id="UP000192731"/>
    </source>
</evidence>
<dbReference type="STRING" id="656914.SAMN00017405_1025"/>
<name>A0A1W1UQD1_DESTI</name>
<feature type="domain" description="CoA-binding" evidence="1">
    <location>
        <begin position="10"/>
        <end position="120"/>
    </location>
</feature>
<dbReference type="InterPro" id="IPR036291">
    <property type="entry name" value="NAD(P)-bd_dom_sf"/>
</dbReference>
<gene>
    <name evidence="2" type="ORF">SAMN00017405_1025</name>
</gene>
<dbReference type="Pfam" id="PF13380">
    <property type="entry name" value="CoA_binding_2"/>
    <property type="match status" value="1"/>
</dbReference>
<sequence>MSGQDFLQFKNWAVCGDVLNENKYAYKITKKLEEHGYNVFKVNPRTKKEEVYTSFDDITEKVDAIDLCIHPKIGINLVKEAKELNINKILIQPGAESEEILNFCQENDIMALEGCVLVELSKKFPKDV</sequence>
<keyword evidence="3" id="KW-1185">Reference proteome</keyword>
<dbReference type="AlphaFoldDB" id="A0A1W1UQD1"/>
<dbReference type="Proteomes" id="UP000192731">
    <property type="component" value="Unassembled WGS sequence"/>
</dbReference>
<dbReference type="PANTHER" id="PTHR33303">
    <property type="entry name" value="CYTOPLASMIC PROTEIN-RELATED"/>
    <property type="match status" value="1"/>
</dbReference>
<organism evidence="2 3">
    <name type="scientific">Desulfonispora thiosulfatigenes DSM 11270</name>
    <dbReference type="NCBI Taxonomy" id="656914"/>
    <lineage>
        <taxon>Bacteria</taxon>
        <taxon>Bacillati</taxon>
        <taxon>Bacillota</taxon>
        <taxon>Clostridia</taxon>
        <taxon>Eubacteriales</taxon>
        <taxon>Peptococcaceae</taxon>
        <taxon>Desulfonispora</taxon>
    </lineage>
</organism>
<proteinExistence type="predicted"/>
<dbReference type="RefSeq" id="WP_084052270.1">
    <property type="nucleotide sequence ID" value="NZ_FWWT01000008.1"/>
</dbReference>
<dbReference type="EMBL" id="FWWT01000008">
    <property type="protein sequence ID" value="SMB83312.1"/>
    <property type="molecule type" value="Genomic_DNA"/>
</dbReference>
<evidence type="ECO:0000259" key="1">
    <source>
        <dbReference type="Pfam" id="PF13380"/>
    </source>
</evidence>
<dbReference type="PANTHER" id="PTHR33303:SF2">
    <property type="entry name" value="COA-BINDING DOMAIN-CONTAINING PROTEIN"/>
    <property type="match status" value="1"/>
</dbReference>
<dbReference type="InterPro" id="IPR003781">
    <property type="entry name" value="CoA-bd"/>
</dbReference>
<evidence type="ECO:0000313" key="2">
    <source>
        <dbReference type="EMBL" id="SMB83312.1"/>
    </source>
</evidence>
<accession>A0A1W1UQD1</accession>
<dbReference type="Gene3D" id="3.40.50.720">
    <property type="entry name" value="NAD(P)-binding Rossmann-like Domain"/>
    <property type="match status" value="1"/>
</dbReference>
<dbReference type="OrthoDB" id="9804695at2"/>